<protein>
    <submittedName>
        <fullName evidence="2">Uncharacterized protein</fullName>
    </submittedName>
</protein>
<keyword evidence="3" id="KW-1185">Reference proteome</keyword>
<evidence type="ECO:0000256" key="1">
    <source>
        <dbReference type="SAM" id="MobiDB-lite"/>
    </source>
</evidence>
<evidence type="ECO:0000313" key="3">
    <source>
        <dbReference type="Proteomes" id="UP001189624"/>
    </source>
</evidence>
<accession>A0AA86SPD2</accession>
<sequence>MEYTAQLIKLYEPVTSAMSVWVQTMQCPTQLPSLGGHLRASPSSTSVNRRKRTYRYYGAIASRIAYSFGRGSTTKEKNEENKLSDAKQRTTNARCQRCRSKAPLQEDSTNLTPGSATKQ</sequence>
<feature type="region of interest" description="Disordered" evidence="1">
    <location>
        <begin position="71"/>
        <end position="119"/>
    </location>
</feature>
<evidence type="ECO:0000313" key="2">
    <source>
        <dbReference type="EMBL" id="CAJ1968933.1"/>
    </source>
</evidence>
<feature type="compositionally biased region" description="Basic and acidic residues" evidence="1">
    <location>
        <begin position="73"/>
        <end position="88"/>
    </location>
</feature>
<name>A0AA86SPD2_9FABA</name>
<gene>
    <name evidence="2" type="ORF">AYBTSS11_LOCUS21981</name>
</gene>
<feature type="compositionally biased region" description="Polar residues" evidence="1">
    <location>
        <begin position="106"/>
        <end position="119"/>
    </location>
</feature>
<dbReference type="EMBL" id="OY731404">
    <property type="protein sequence ID" value="CAJ1968933.1"/>
    <property type="molecule type" value="Genomic_DNA"/>
</dbReference>
<dbReference type="AlphaFoldDB" id="A0AA86SPD2"/>
<organism evidence="2 3">
    <name type="scientific">Sphenostylis stenocarpa</name>
    <dbReference type="NCBI Taxonomy" id="92480"/>
    <lineage>
        <taxon>Eukaryota</taxon>
        <taxon>Viridiplantae</taxon>
        <taxon>Streptophyta</taxon>
        <taxon>Embryophyta</taxon>
        <taxon>Tracheophyta</taxon>
        <taxon>Spermatophyta</taxon>
        <taxon>Magnoliopsida</taxon>
        <taxon>eudicotyledons</taxon>
        <taxon>Gunneridae</taxon>
        <taxon>Pentapetalae</taxon>
        <taxon>rosids</taxon>
        <taxon>fabids</taxon>
        <taxon>Fabales</taxon>
        <taxon>Fabaceae</taxon>
        <taxon>Papilionoideae</taxon>
        <taxon>50 kb inversion clade</taxon>
        <taxon>NPAAA clade</taxon>
        <taxon>indigoferoid/millettioid clade</taxon>
        <taxon>Phaseoleae</taxon>
        <taxon>Sphenostylis</taxon>
    </lineage>
</organism>
<dbReference type="Proteomes" id="UP001189624">
    <property type="component" value="Chromosome 7"/>
</dbReference>
<reference evidence="2" key="1">
    <citation type="submission" date="2023-10" db="EMBL/GenBank/DDBJ databases">
        <authorList>
            <person name="Domelevo Entfellner J.-B."/>
        </authorList>
    </citation>
    <scope>NUCLEOTIDE SEQUENCE</scope>
</reference>
<dbReference type="Gramene" id="rna-AYBTSS11_LOCUS21981">
    <property type="protein sequence ID" value="CAJ1968933.1"/>
    <property type="gene ID" value="gene-AYBTSS11_LOCUS21981"/>
</dbReference>
<proteinExistence type="predicted"/>